<dbReference type="AlphaFoldDB" id="A0A836AF72"/>
<evidence type="ECO:0000313" key="1">
    <source>
        <dbReference type="EMBL" id="KAG5208980.1"/>
    </source>
</evidence>
<evidence type="ECO:0000313" key="2">
    <source>
        <dbReference type="Proteomes" id="UP000664991"/>
    </source>
</evidence>
<dbReference type="EMBL" id="JAEMGP010000005">
    <property type="protein sequence ID" value="KAG5208980.1"/>
    <property type="molecule type" value="Genomic_DNA"/>
</dbReference>
<name>A0A836AF72_SHEEP</name>
<comment type="caution">
    <text evidence="1">The sequence shown here is derived from an EMBL/GenBank/DDBJ whole genome shotgun (WGS) entry which is preliminary data.</text>
</comment>
<reference evidence="1 2" key="1">
    <citation type="submission" date="2020-12" db="EMBL/GenBank/DDBJ databases">
        <title>De novo assembly of Tibetan sheep genome.</title>
        <authorList>
            <person name="Li X."/>
        </authorList>
    </citation>
    <scope>NUCLEOTIDE SEQUENCE [LARGE SCALE GENOMIC DNA]</scope>
    <source>
        <tissue evidence="1">Heart</tissue>
    </source>
</reference>
<gene>
    <name evidence="1" type="ORF">JEQ12_016545</name>
</gene>
<sequence length="84" mass="8980">MASEDDLLSTQGKKTGTYVYREIRSSASGGIGFSSCGVRACLPHSTWDLPGPGIEPVSPAMAGRLAITGVPVKFYLSIKEFHMF</sequence>
<dbReference type="Proteomes" id="UP000664991">
    <property type="component" value="Unassembled WGS sequence"/>
</dbReference>
<accession>A0A836AF72</accession>
<organism evidence="1 2">
    <name type="scientific">Ovis aries</name>
    <name type="common">Sheep</name>
    <dbReference type="NCBI Taxonomy" id="9940"/>
    <lineage>
        <taxon>Eukaryota</taxon>
        <taxon>Metazoa</taxon>
        <taxon>Chordata</taxon>
        <taxon>Craniata</taxon>
        <taxon>Vertebrata</taxon>
        <taxon>Euteleostomi</taxon>
        <taxon>Mammalia</taxon>
        <taxon>Eutheria</taxon>
        <taxon>Laurasiatheria</taxon>
        <taxon>Artiodactyla</taxon>
        <taxon>Ruminantia</taxon>
        <taxon>Pecora</taxon>
        <taxon>Bovidae</taxon>
        <taxon>Caprinae</taxon>
        <taxon>Ovis</taxon>
    </lineage>
</organism>
<proteinExistence type="predicted"/>
<protein>
    <submittedName>
        <fullName evidence="1">Uncharacterized protein</fullName>
    </submittedName>
</protein>